<evidence type="ECO:0000259" key="10">
    <source>
        <dbReference type="PROSITE" id="PS50217"/>
    </source>
</evidence>
<dbReference type="Gene3D" id="1.20.5.170">
    <property type="match status" value="1"/>
</dbReference>
<feature type="compositionally biased region" description="Low complexity" evidence="9">
    <location>
        <begin position="137"/>
        <end position="147"/>
    </location>
</feature>
<proteinExistence type="inferred from homology"/>
<keyword evidence="6" id="KW-0804">Transcription</keyword>
<evidence type="ECO:0000256" key="1">
    <source>
        <dbReference type="ARBA" id="ARBA00004123"/>
    </source>
</evidence>
<sequence length="487" mass="55377">MGLQSHENQISFGNHDHQFHQQQQTQHQHQHQQLLFQNNTDQRNNADQISFGMLHQSSSVIPENFINKESSSTGGYDLGELDDQALFLYLDAQDPSSNHDQIQNNSEMMRPPTLNIFPSQPMHVEPSSTKGNAGFVSSGSEKSSEPSIMELSKSKNNVLSTSSGPEPKIPKREWNRKGQNSGSEQNAPKTTDHKTLRRLAQNREAARKSRIRKKAYIQQLESSRIRLAQLEQELQRARSQGFHFAGNALLGGDQGLPNNIGNMTSDAAVFDMEYSRWLEEHHRLMCELRNAVTEHFPENDLRIYVENCVTHYDEMMNLKSMLVKSDVFHLISGMWKTPAERCFIWMGDFRPSELIKIILSQIEPLTEQQFVGICGLQQSTQEAEEALSQGLENLNQSVSDTIVSAALLANCPQNMANYMGQMALAINKLSTIEGFVRQADNLRHQTIHRLHQILTSRQAARCFLAIAEYFHRLRALSSLWVARPRQE</sequence>
<dbReference type="PROSITE" id="PS51806">
    <property type="entry name" value="DOG1"/>
    <property type="match status" value="1"/>
</dbReference>
<keyword evidence="4" id="KW-0238">DNA-binding</keyword>
<dbReference type="CDD" id="cd14708">
    <property type="entry name" value="bZIP_HBP1b-like"/>
    <property type="match status" value="1"/>
</dbReference>
<keyword evidence="8" id="KW-0175">Coiled coil</keyword>
<dbReference type="GO" id="GO:0005634">
    <property type="term" value="C:nucleus"/>
    <property type="evidence" value="ECO:0007669"/>
    <property type="project" value="UniProtKB-SubCell"/>
</dbReference>
<evidence type="ECO:0000313" key="12">
    <source>
        <dbReference type="EMBL" id="KAL3357609.1"/>
    </source>
</evidence>
<organism evidence="12 13">
    <name type="scientific">Solanum stoloniferum</name>
    <dbReference type="NCBI Taxonomy" id="62892"/>
    <lineage>
        <taxon>Eukaryota</taxon>
        <taxon>Viridiplantae</taxon>
        <taxon>Streptophyta</taxon>
        <taxon>Embryophyta</taxon>
        <taxon>Tracheophyta</taxon>
        <taxon>Spermatophyta</taxon>
        <taxon>Magnoliopsida</taxon>
        <taxon>eudicotyledons</taxon>
        <taxon>Gunneridae</taxon>
        <taxon>Pentapetalae</taxon>
        <taxon>asterids</taxon>
        <taxon>lamiids</taxon>
        <taxon>Solanales</taxon>
        <taxon>Solanaceae</taxon>
        <taxon>Solanoideae</taxon>
        <taxon>Solaneae</taxon>
        <taxon>Solanum</taxon>
    </lineage>
</organism>
<dbReference type="SUPFAM" id="SSF57959">
    <property type="entry name" value="Leucine zipper domain"/>
    <property type="match status" value="1"/>
</dbReference>
<dbReference type="FunFam" id="1.20.5.170:FF:000019">
    <property type="entry name" value="BZIP family transcription factor"/>
    <property type="match status" value="1"/>
</dbReference>
<feature type="compositionally biased region" description="Polar residues" evidence="9">
    <location>
        <begin position="177"/>
        <end position="189"/>
    </location>
</feature>
<evidence type="ECO:0000256" key="2">
    <source>
        <dbReference type="ARBA" id="ARBA00007163"/>
    </source>
</evidence>
<evidence type="ECO:0000256" key="7">
    <source>
        <dbReference type="ARBA" id="ARBA00023242"/>
    </source>
</evidence>
<dbReference type="GO" id="GO:0043565">
    <property type="term" value="F:sequence-specific DNA binding"/>
    <property type="evidence" value="ECO:0007669"/>
    <property type="project" value="UniProtKB-ARBA"/>
</dbReference>
<evidence type="ECO:0000313" key="13">
    <source>
        <dbReference type="Proteomes" id="UP001627284"/>
    </source>
</evidence>
<feature type="domain" description="BZIP" evidence="10">
    <location>
        <begin position="192"/>
        <end position="236"/>
    </location>
</feature>
<gene>
    <name evidence="12" type="ORF">AABB24_018025</name>
</gene>
<feature type="compositionally biased region" description="Polar residues" evidence="9">
    <location>
        <begin position="154"/>
        <end position="164"/>
    </location>
</feature>
<dbReference type="InterPro" id="IPR025422">
    <property type="entry name" value="TGA_domain"/>
</dbReference>
<evidence type="ECO:0000256" key="9">
    <source>
        <dbReference type="SAM" id="MobiDB-lite"/>
    </source>
</evidence>
<evidence type="ECO:0000256" key="3">
    <source>
        <dbReference type="ARBA" id="ARBA00023015"/>
    </source>
</evidence>
<dbReference type="InterPro" id="IPR004827">
    <property type="entry name" value="bZIP"/>
</dbReference>
<dbReference type="PROSITE" id="PS00036">
    <property type="entry name" value="BZIP_BASIC"/>
    <property type="match status" value="1"/>
</dbReference>
<dbReference type="EMBL" id="JBJKTR010000010">
    <property type="protein sequence ID" value="KAL3357609.1"/>
    <property type="molecule type" value="Genomic_DNA"/>
</dbReference>
<feature type="domain" description="DOG1" evidence="11">
    <location>
        <begin position="267"/>
        <end position="483"/>
    </location>
</feature>
<protein>
    <submittedName>
        <fullName evidence="12">Uncharacterized protein</fullName>
    </submittedName>
</protein>
<evidence type="ECO:0000256" key="6">
    <source>
        <dbReference type="ARBA" id="ARBA00023163"/>
    </source>
</evidence>
<reference evidence="12 13" key="1">
    <citation type="submission" date="2024-05" db="EMBL/GenBank/DDBJ databases">
        <title>De novo assembly of an allotetraploid wild potato.</title>
        <authorList>
            <person name="Hosaka A.J."/>
        </authorList>
    </citation>
    <scope>NUCLEOTIDE SEQUENCE [LARGE SCALE GENOMIC DNA]</scope>
    <source>
        <tissue evidence="12">Young leaves</tissue>
    </source>
</reference>
<keyword evidence="3" id="KW-0805">Transcription regulation</keyword>
<keyword evidence="7" id="KW-0539">Nucleus</keyword>
<dbReference type="SMART" id="SM00338">
    <property type="entry name" value="BRLZ"/>
    <property type="match status" value="1"/>
</dbReference>
<name>A0ABD2TMS7_9SOLN</name>
<keyword evidence="13" id="KW-1185">Reference proteome</keyword>
<dbReference type="AlphaFoldDB" id="A0ABD2TMS7"/>
<dbReference type="PROSITE" id="PS50217">
    <property type="entry name" value="BZIP"/>
    <property type="match status" value="1"/>
</dbReference>
<dbReference type="PANTHER" id="PTHR45693:SF60">
    <property type="entry name" value="TRANSCRIPTION FACTOR HBP-1B(C38)-LIKE"/>
    <property type="match status" value="1"/>
</dbReference>
<dbReference type="InterPro" id="IPR046347">
    <property type="entry name" value="bZIP_sf"/>
</dbReference>
<feature type="region of interest" description="Disordered" evidence="9">
    <location>
        <begin position="118"/>
        <end position="196"/>
    </location>
</feature>
<dbReference type="PANTHER" id="PTHR45693">
    <property type="entry name" value="TRANSCRIPTION FACTOR TGA9"/>
    <property type="match status" value="1"/>
</dbReference>
<accession>A0ABD2TMS7</accession>
<dbReference type="Pfam" id="PF07716">
    <property type="entry name" value="bZIP_2"/>
    <property type="match status" value="1"/>
</dbReference>
<comment type="caution">
    <text evidence="12">The sequence shown here is derived from an EMBL/GenBank/DDBJ whole genome shotgun (WGS) entry which is preliminary data.</text>
</comment>
<feature type="coiled-coil region" evidence="8">
    <location>
        <begin position="213"/>
        <end position="240"/>
    </location>
</feature>
<evidence type="ECO:0000256" key="5">
    <source>
        <dbReference type="ARBA" id="ARBA00023159"/>
    </source>
</evidence>
<comment type="subcellular location">
    <subcellularLocation>
        <location evidence="1">Nucleus</location>
    </subcellularLocation>
</comment>
<evidence type="ECO:0000256" key="8">
    <source>
        <dbReference type="SAM" id="Coils"/>
    </source>
</evidence>
<comment type="similarity">
    <text evidence="2">Belongs to the bZIP family.</text>
</comment>
<keyword evidence="5" id="KW-0010">Activator</keyword>
<dbReference type="Proteomes" id="UP001627284">
    <property type="component" value="Unassembled WGS sequence"/>
</dbReference>
<dbReference type="Pfam" id="PF14144">
    <property type="entry name" value="DOG1"/>
    <property type="match status" value="1"/>
</dbReference>
<evidence type="ECO:0000259" key="11">
    <source>
        <dbReference type="PROSITE" id="PS51806"/>
    </source>
</evidence>
<evidence type="ECO:0000256" key="4">
    <source>
        <dbReference type="ARBA" id="ARBA00023125"/>
    </source>
</evidence>